<dbReference type="PANTHER" id="PTHR19854">
    <property type="entry name" value="TRANSDUCIN BETA-LIKE 3"/>
    <property type="match status" value="1"/>
</dbReference>
<gene>
    <name evidence="4 5 6 7 8 9 10 11 12 13" type="primary">LOC101846490</name>
</gene>
<dbReference type="Gene3D" id="2.130.10.10">
    <property type="entry name" value="YVTN repeat-like/Quinoprotein amine dehydrogenase"/>
    <property type="match status" value="2"/>
</dbReference>
<dbReference type="PANTHER" id="PTHR19854:SF1">
    <property type="entry name" value="GUANINE NUCLEOTIDE-BINDING PROTEIN SUBUNIT BETA-LIKE PROTEIN 1"/>
    <property type="match status" value="1"/>
</dbReference>
<evidence type="ECO:0000313" key="7">
    <source>
        <dbReference type="RefSeq" id="XP_005093354.1"/>
    </source>
</evidence>
<evidence type="ECO:0000313" key="11">
    <source>
        <dbReference type="RefSeq" id="XP_035824359.1"/>
    </source>
</evidence>
<dbReference type="InterPro" id="IPR001680">
    <property type="entry name" value="WD40_rpt"/>
</dbReference>
<accession>A0ABM0JGT7</accession>
<dbReference type="RefSeq" id="XP_035824359.1">
    <property type="nucleotide sequence ID" value="XM_035968466.1"/>
</dbReference>
<dbReference type="Pfam" id="PF00400">
    <property type="entry name" value="WD40"/>
    <property type="match status" value="2"/>
</dbReference>
<keyword evidence="1" id="KW-0853">WD repeat</keyword>
<evidence type="ECO:0000256" key="2">
    <source>
        <dbReference type="ARBA" id="ARBA00022737"/>
    </source>
</evidence>
<reference evidence="4 5" key="1">
    <citation type="submission" date="2025-05" db="UniProtKB">
        <authorList>
            <consortium name="RefSeq"/>
        </authorList>
    </citation>
    <scope>IDENTIFICATION</scope>
</reference>
<evidence type="ECO:0000313" key="10">
    <source>
        <dbReference type="RefSeq" id="XP_005093357.1"/>
    </source>
</evidence>
<evidence type="ECO:0000313" key="6">
    <source>
        <dbReference type="RefSeq" id="XP_005093353.1"/>
    </source>
</evidence>
<name>A0ABM0JGT7_APLCA</name>
<evidence type="ECO:0000313" key="12">
    <source>
        <dbReference type="RefSeq" id="XP_035824360.1"/>
    </source>
</evidence>
<dbReference type="InterPro" id="IPR015943">
    <property type="entry name" value="WD40/YVTN_repeat-like_dom_sf"/>
</dbReference>
<dbReference type="RefSeq" id="XP_005093357.1">
    <property type="nucleotide sequence ID" value="XM_005093300.3"/>
</dbReference>
<protein>
    <submittedName>
        <fullName evidence="4 5">Guanine nucleotide-binding protein subunit beta-like protein 1 isoform X1</fullName>
    </submittedName>
</protein>
<evidence type="ECO:0000313" key="3">
    <source>
        <dbReference type="Proteomes" id="UP000694888"/>
    </source>
</evidence>
<evidence type="ECO:0000313" key="13">
    <source>
        <dbReference type="RefSeq" id="XP_035824361.1"/>
    </source>
</evidence>
<dbReference type="Proteomes" id="UP000694888">
    <property type="component" value="Unplaced"/>
</dbReference>
<organism evidence="3 5">
    <name type="scientific">Aplysia californica</name>
    <name type="common">California sea hare</name>
    <dbReference type="NCBI Taxonomy" id="6500"/>
    <lineage>
        <taxon>Eukaryota</taxon>
        <taxon>Metazoa</taxon>
        <taxon>Spiralia</taxon>
        <taxon>Lophotrochozoa</taxon>
        <taxon>Mollusca</taxon>
        <taxon>Gastropoda</taxon>
        <taxon>Heterobranchia</taxon>
        <taxon>Euthyneura</taxon>
        <taxon>Tectipleura</taxon>
        <taxon>Aplysiida</taxon>
        <taxon>Aplysioidea</taxon>
        <taxon>Aplysiidae</taxon>
        <taxon>Aplysia</taxon>
    </lineage>
</organism>
<dbReference type="RefSeq" id="XP_005093353.1">
    <property type="nucleotide sequence ID" value="XM_005093296.2"/>
</dbReference>
<dbReference type="RefSeq" id="XP_005093355.1">
    <property type="nucleotide sequence ID" value="XM_005093298.2"/>
</dbReference>
<evidence type="ECO:0000313" key="9">
    <source>
        <dbReference type="RefSeq" id="XP_005093356.1"/>
    </source>
</evidence>
<dbReference type="InterPro" id="IPR036322">
    <property type="entry name" value="WD40_repeat_dom_sf"/>
</dbReference>
<keyword evidence="2" id="KW-0677">Repeat</keyword>
<dbReference type="RefSeq" id="XP_035824360.1">
    <property type="nucleotide sequence ID" value="XM_035968467.1"/>
</dbReference>
<dbReference type="GeneID" id="101846490"/>
<evidence type="ECO:0000256" key="1">
    <source>
        <dbReference type="ARBA" id="ARBA00022574"/>
    </source>
</evidence>
<dbReference type="RefSeq" id="XP_005093354.1">
    <property type="nucleotide sequence ID" value="XM_005093297.2"/>
</dbReference>
<dbReference type="RefSeq" id="XP_005093352.1">
    <property type="nucleotide sequence ID" value="XM_005093295.3"/>
</dbReference>
<dbReference type="SUPFAM" id="SSF50978">
    <property type="entry name" value="WD40 repeat-like"/>
    <property type="match status" value="1"/>
</dbReference>
<proteinExistence type="predicted"/>
<sequence>MTASSSTRLPPPDPVTILCDARRLGVYSLIFGPQGTVHEMSLFSGHEEGLIIEWSLVRNRPECSWNAHGGTVLWMDIRSMDGNCFLFSQGRDGTIKVWSCSCGLWTPQVEVPSASMLFCNSSLAVTMDKFTLAAPSEQQATVDLHHICSSEKSRPLSVSYHHFLRPDSETEYGMCMKMQFCPAEVEEGVSKCPLRLLVGYESGQIVLWDADQAVQLSLLQVFEEPVMCLTVWCATVNSRRVARGCCGSTSTELKSFCVGVDTITTDKSVSVTNAGFSDVCCREDAKIFATGGWDNAGRVFSAKTLRPLVVLTYHQKGIGAVTFSQNNNLALGCRGGYITIWDVYKNTG</sequence>
<dbReference type="RefSeq" id="XP_035824361.1">
    <property type="nucleotide sequence ID" value="XM_035968468.1"/>
</dbReference>
<dbReference type="SMART" id="SM00320">
    <property type="entry name" value="WD40"/>
    <property type="match status" value="3"/>
</dbReference>
<dbReference type="RefSeq" id="XP_005093356.1">
    <property type="nucleotide sequence ID" value="XM_005093299.3"/>
</dbReference>
<evidence type="ECO:0000313" key="8">
    <source>
        <dbReference type="RefSeq" id="XP_005093355.1"/>
    </source>
</evidence>
<evidence type="ECO:0000313" key="4">
    <source>
        <dbReference type="RefSeq" id="XP_005093351.1"/>
    </source>
</evidence>
<evidence type="ECO:0000313" key="5">
    <source>
        <dbReference type="RefSeq" id="XP_005093352.1"/>
    </source>
</evidence>
<keyword evidence="3" id="KW-1185">Reference proteome</keyword>
<dbReference type="RefSeq" id="XP_005093351.1">
    <property type="nucleotide sequence ID" value="XM_005093294.3"/>
</dbReference>